<dbReference type="Proteomes" id="UP000594455">
    <property type="component" value="Chromosome"/>
</dbReference>
<proteinExistence type="predicted"/>
<gene>
    <name evidence="3" type="ORF">ISP08_09445</name>
</gene>
<keyword evidence="4" id="KW-1185">Reference proteome</keyword>
<feature type="region of interest" description="Disordered" evidence="1">
    <location>
        <begin position="25"/>
        <end position="49"/>
    </location>
</feature>
<organism evidence="3 4">
    <name type="scientific">Staphylococcus lloydii</name>
    <dbReference type="NCBI Taxonomy" id="2781774"/>
    <lineage>
        <taxon>Bacteria</taxon>
        <taxon>Bacillati</taxon>
        <taxon>Bacillota</taxon>
        <taxon>Bacilli</taxon>
        <taxon>Bacillales</taxon>
        <taxon>Staphylococcaceae</taxon>
        <taxon>Staphylococcus</taxon>
    </lineage>
</organism>
<protein>
    <submittedName>
        <fullName evidence="3">Uncharacterized protein</fullName>
    </submittedName>
</protein>
<accession>A0A7T1AYV1</accession>
<evidence type="ECO:0000256" key="1">
    <source>
        <dbReference type="SAM" id="MobiDB-lite"/>
    </source>
</evidence>
<dbReference type="AlphaFoldDB" id="A0A7T1AYV1"/>
<dbReference type="KEGG" id="sllo:ISP08_09445"/>
<feature type="compositionally biased region" description="Acidic residues" evidence="1">
    <location>
        <begin position="34"/>
        <end position="49"/>
    </location>
</feature>
<reference evidence="3 4" key="1">
    <citation type="submission" date="2020-10" db="EMBL/GenBank/DDBJ databases">
        <title>Closed genome sequences of Staphylococcus lloydii sp. nov. and Staphylococcus durrellii sp. nov. Isolated from Captive Fruit Bats (Pteropus livingstonii).</title>
        <authorList>
            <person name="Fountain K."/>
        </authorList>
    </citation>
    <scope>NUCLEOTIDE SEQUENCE [LARGE SCALE GENOMIC DNA]</scope>
    <source>
        <strain evidence="3 4">23_2_7_LY</strain>
    </source>
</reference>
<feature type="chain" id="PRO_5032279724" evidence="2">
    <location>
        <begin position="24"/>
        <end position="49"/>
    </location>
</feature>
<feature type="signal peptide" evidence="2">
    <location>
        <begin position="1"/>
        <end position="23"/>
    </location>
</feature>
<evidence type="ECO:0000256" key="2">
    <source>
        <dbReference type="SAM" id="SignalP"/>
    </source>
</evidence>
<dbReference type="EMBL" id="CP064056">
    <property type="protein sequence ID" value="QPM74559.1"/>
    <property type="molecule type" value="Genomic_DNA"/>
</dbReference>
<evidence type="ECO:0000313" key="3">
    <source>
        <dbReference type="EMBL" id="QPM74559.1"/>
    </source>
</evidence>
<keyword evidence="2" id="KW-0732">Signal</keyword>
<sequence>MRKILLYVFIASLSILSFKFLNANTTRHDSTSDDHDETEEDEDRTNDQF</sequence>
<evidence type="ECO:0000313" key="4">
    <source>
        <dbReference type="Proteomes" id="UP000594455"/>
    </source>
</evidence>
<dbReference type="RefSeq" id="WP_161800949.1">
    <property type="nucleotide sequence ID" value="NZ_CP064056.1"/>
</dbReference>
<name>A0A7T1AYV1_9STAP</name>